<dbReference type="OrthoDB" id="38531at2759"/>
<dbReference type="PANTHER" id="PTHR35408:SF2">
    <property type="entry name" value="GLYCOSYLTRANSFERASE 2-LIKE DOMAIN-CONTAINING PROTEIN"/>
    <property type="match status" value="1"/>
</dbReference>
<keyword evidence="1" id="KW-0812">Transmembrane</keyword>
<feature type="transmembrane region" description="Helical" evidence="1">
    <location>
        <begin position="690"/>
        <end position="708"/>
    </location>
</feature>
<keyword evidence="5" id="KW-1185">Reference proteome</keyword>
<feature type="transmembrane region" description="Helical" evidence="1">
    <location>
        <begin position="728"/>
        <end position="751"/>
    </location>
</feature>
<dbReference type="InterPro" id="IPR001173">
    <property type="entry name" value="Glyco_trans_2-like"/>
</dbReference>
<dbReference type="Pfam" id="PF13632">
    <property type="entry name" value="Glyco_trans_2_3"/>
    <property type="match status" value="1"/>
</dbReference>
<name>A0A9P6SKZ8_9HELO</name>
<feature type="transmembrane region" description="Helical" evidence="1">
    <location>
        <begin position="758"/>
        <end position="777"/>
    </location>
</feature>
<evidence type="ECO:0000313" key="4">
    <source>
        <dbReference type="EMBL" id="KAG0645761.1"/>
    </source>
</evidence>
<dbReference type="AlphaFoldDB" id="A0A9P6SKZ8"/>
<reference evidence="4" key="1">
    <citation type="submission" date="2019-07" db="EMBL/GenBank/DDBJ databases">
        <title>Hyphodiscus hymeniophilus genome sequencing and assembly.</title>
        <authorList>
            <person name="Kramer G."/>
            <person name="Nodwell J."/>
        </authorList>
    </citation>
    <scope>NUCLEOTIDE SEQUENCE</scope>
    <source>
        <strain evidence="4">ATCC 34498</strain>
    </source>
</reference>
<dbReference type="SUPFAM" id="SSF53448">
    <property type="entry name" value="Nucleotide-diphospho-sugar transferases"/>
    <property type="match status" value="1"/>
</dbReference>
<dbReference type="Pfam" id="PF25550">
    <property type="entry name" value="DUF7928"/>
    <property type="match status" value="1"/>
</dbReference>
<evidence type="ECO:0000259" key="2">
    <source>
        <dbReference type="Pfam" id="PF13632"/>
    </source>
</evidence>
<gene>
    <name evidence="4" type="ORF">D0Z07_8058</name>
</gene>
<evidence type="ECO:0008006" key="6">
    <source>
        <dbReference type="Google" id="ProtNLM"/>
    </source>
</evidence>
<keyword evidence="1" id="KW-1133">Transmembrane helix</keyword>
<dbReference type="InterPro" id="IPR057688">
    <property type="entry name" value="DUF7928"/>
</dbReference>
<proteinExistence type="predicted"/>
<evidence type="ECO:0000313" key="5">
    <source>
        <dbReference type="Proteomes" id="UP000785200"/>
    </source>
</evidence>
<protein>
    <recommendedName>
        <fullName evidence="6">Glycosyltransferase 2-like domain-containing protein</fullName>
    </recommendedName>
</protein>
<dbReference type="InterPro" id="IPR029044">
    <property type="entry name" value="Nucleotide-diphossugar_trans"/>
</dbReference>
<feature type="transmembrane region" description="Helical" evidence="1">
    <location>
        <begin position="247"/>
        <end position="268"/>
    </location>
</feature>
<accession>A0A9P6SKZ8</accession>
<dbReference type="PANTHER" id="PTHR35408">
    <property type="entry name" value="CHROMOSOME 15, WHOLE GENOME SHOTGUN SEQUENCE"/>
    <property type="match status" value="1"/>
</dbReference>
<keyword evidence="1" id="KW-0472">Membrane</keyword>
<dbReference type="EMBL" id="VNKQ01000017">
    <property type="protein sequence ID" value="KAG0645761.1"/>
    <property type="molecule type" value="Genomic_DNA"/>
</dbReference>
<comment type="caution">
    <text evidence="4">The sequence shown here is derived from an EMBL/GenBank/DDBJ whole genome shotgun (WGS) entry which is preliminary data.</text>
</comment>
<feature type="domain" description="Glycosyltransferase 2-like" evidence="2">
    <location>
        <begin position="499"/>
        <end position="741"/>
    </location>
</feature>
<evidence type="ECO:0000256" key="1">
    <source>
        <dbReference type="SAM" id="Phobius"/>
    </source>
</evidence>
<feature type="transmembrane region" description="Helical" evidence="1">
    <location>
        <begin position="288"/>
        <end position="310"/>
    </location>
</feature>
<sequence>MSHFLYRRFQEQGWLQQDQKADNPTSLGIVMRVQHADDVRYIMEPQTLDEDLKTVCAALNLEVLFTMSSDITSLLFTRVSRDDSEITLAPNNLTVPVVDSLRDLARDGAGVRRRDFCCFVREPRMVLVWTNSADDIMLQGSNVESKLMSSVNFQDPQSTTHADHSQIWGVPIPVTPPTAYHSRHQTTTVTPRVQRTPSVYSTRSSANTYNGDKGEKNVAIVDESDLGAEDEESLTSPARPFLLSHSVMVGLAMCLLMIIECLAVRLIVIEVHALGTVALPRLALLITLPIFMFFTLFFTIVVVGTGFQIFGPMTDVKMGNSRYYSSRAPDIRRHANIEFPHITIQMPVYKEGLKGVIIPTINSLIPAIRHYENLGGTASIYVCEDGMQAVKPEVAEMRKRFYRANNIGWCARPAHGKDGFVRAGKFKKASNMNYCLSFSLKVEDELLRLMKEKSVREGRPEEDLSVDEEEALYDQALESMLEADGGMTMAEGNVRMGDVILIIDCDTRVPENCLSLGAMEMEESPEVAIIQHASGVMQVIHSVFENAISVTYFTSLVYLLIRFSVGSGDCAPFVGHNAFLRWKAIQSVSFMEDGKEKFWSESHVSEDFDMSLRLQTAGFVVRLSTYDQGEFKEGVSLTAFDELLRWEKYAYGCSELIFHPVHKWLYRGPFTPLFIRFLGSNMKVSAKFTILGYIGTYYAIGAALPLSVTNYFLTGWFADVLDHSYLPSWDMLCGTLFIFLIISPIAFAWYRHRLGEKVFFWALVEAFTWMPFFLIFFGGLSWHISYALLAHMFSLPIEWSSTAKELESGGFFVGMERVWKTFRFVLIFMACLSGCMIYLSLYAPDGWRISAWTSIVPIANQIVGHCMLPVFTILF</sequence>
<feature type="domain" description="DUF7928" evidence="3">
    <location>
        <begin position="1"/>
        <end position="155"/>
    </location>
</feature>
<feature type="transmembrane region" description="Helical" evidence="1">
    <location>
        <begin position="822"/>
        <end position="843"/>
    </location>
</feature>
<organism evidence="4 5">
    <name type="scientific">Hyphodiscus hymeniophilus</name>
    <dbReference type="NCBI Taxonomy" id="353542"/>
    <lineage>
        <taxon>Eukaryota</taxon>
        <taxon>Fungi</taxon>
        <taxon>Dikarya</taxon>
        <taxon>Ascomycota</taxon>
        <taxon>Pezizomycotina</taxon>
        <taxon>Leotiomycetes</taxon>
        <taxon>Helotiales</taxon>
        <taxon>Hyphodiscaceae</taxon>
        <taxon>Hyphodiscus</taxon>
    </lineage>
</organism>
<dbReference type="Gene3D" id="3.90.550.10">
    <property type="entry name" value="Spore Coat Polysaccharide Biosynthesis Protein SpsA, Chain A"/>
    <property type="match status" value="1"/>
</dbReference>
<evidence type="ECO:0000259" key="3">
    <source>
        <dbReference type="Pfam" id="PF25550"/>
    </source>
</evidence>
<dbReference type="Proteomes" id="UP000785200">
    <property type="component" value="Unassembled WGS sequence"/>
</dbReference>